<sequence length="39" mass="4538">MMLTLTRPNRTADLFETVSPSLPDRLIDRFIRAVDSLFE</sequence>
<dbReference type="Proteomes" id="UP000011531">
    <property type="component" value="Unassembled WGS sequence"/>
</dbReference>
<reference evidence="1 2" key="1">
    <citation type="journal article" date="2014" name="PLoS Genet.">
        <title>Phylogenetically driven sequencing of extremely halophilic archaea reveals strategies for static and dynamic osmo-response.</title>
        <authorList>
            <person name="Becker E.A."/>
            <person name="Seitzer P.M."/>
            <person name="Tritt A."/>
            <person name="Larsen D."/>
            <person name="Krusor M."/>
            <person name="Yao A.I."/>
            <person name="Wu D."/>
            <person name="Madern D."/>
            <person name="Eisen J.A."/>
            <person name="Darling A.E."/>
            <person name="Facciotti M.T."/>
        </authorList>
    </citation>
    <scope>NUCLEOTIDE SEQUENCE [LARGE SCALE GENOMIC DNA]</scope>
    <source>
        <strain evidence="1 2">DSM 18795</strain>
    </source>
</reference>
<evidence type="ECO:0000313" key="1">
    <source>
        <dbReference type="EMBL" id="ELY59302.1"/>
    </source>
</evidence>
<keyword evidence="2" id="KW-1185">Reference proteome</keyword>
<gene>
    <name evidence="1" type="ORF">C492_11205</name>
</gene>
<dbReference type="EMBL" id="AOIA01000103">
    <property type="protein sequence ID" value="ELY59302.1"/>
    <property type="molecule type" value="Genomic_DNA"/>
</dbReference>
<name>L9XCD7_9EURY</name>
<proteinExistence type="predicted"/>
<dbReference type="AlphaFoldDB" id="L9XCD7"/>
<organism evidence="1 2">
    <name type="scientific">Natronococcus jeotgali DSM 18795</name>
    <dbReference type="NCBI Taxonomy" id="1227498"/>
    <lineage>
        <taxon>Archaea</taxon>
        <taxon>Methanobacteriati</taxon>
        <taxon>Methanobacteriota</taxon>
        <taxon>Stenosarchaea group</taxon>
        <taxon>Halobacteria</taxon>
        <taxon>Halobacteriales</taxon>
        <taxon>Natrialbaceae</taxon>
        <taxon>Natronococcus</taxon>
    </lineage>
</organism>
<protein>
    <submittedName>
        <fullName evidence="1">ArsR family transcriptional regulator</fullName>
    </submittedName>
</protein>
<evidence type="ECO:0000313" key="2">
    <source>
        <dbReference type="Proteomes" id="UP000011531"/>
    </source>
</evidence>
<comment type="caution">
    <text evidence="1">The sequence shown here is derived from an EMBL/GenBank/DDBJ whole genome shotgun (WGS) entry which is preliminary data.</text>
</comment>
<accession>L9XCD7</accession>